<keyword evidence="8" id="KW-1185">Reference proteome</keyword>
<organism evidence="7 8">
    <name type="scientific">Mycoplasma testudineum</name>
    <dbReference type="NCBI Taxonomy" id="244584"/>
    <lineage>
        <taxon>Bacteria</taxon>
        <taxon>Bacillati</taxon>
        <taxon>Mycoplasmatota</taxon>
        <taxon>Mollicutes</taxon>
        <taxon>Mycoplasmataceae</taxon>
        <taxon>Mycoplasma</taxon>
    </lineage>
</organism>
<feature type="transmembrane region" description="Helical" evidence="6">
    <location>
        <begin position="65"/>
        <end position="88"/>
    </location>
</feature>
<evidence type="ECO:0000256" key="3">
    <source>
        <dbReference type="ARBA" id="ARBA00022989"/>
    </source>
</evidence>
<protein>
    <submittedName>
        <fullName evidence="7">Formate transporter</fullName>
    </submittedName>
</protein>
<dbReference type="GO" id="GO:0015499">
    <property type="term" value="F:formate transmembrane transporter activity"/>
    <property type="evidence" value="ECO:0007669"/>
    <property type="project" value="TreeGrafter"/>
</dbReference>
<accession>A0A4R6IC14</accession>
<name>A0A4R6IC14_9MOLU</name>
<dbReference type="RefSeq" id="WP_094255041.1">
    <property type="nucleotide sequence ID" value="NZ_NNCE01000017.1"/>
</dbReference>
<feature type="transmembrane region" description="Helical" evidence="6">
    <location>
        <begin position="191"/>
        <end position="218"/>
    </location>
</feature>
<feature type="transmembrane region" description="Helical" evidence="6">
    <location>
        <begin position="109"/>
        <end position="130"/>
    </location>
</feature>
<keyword evidence="4 6" id="KW-0472">Membrane</keyword>
<dbReference type="InterPro" id="IPR000292">
    <property type="entry name" value="For/NO2_transpt"/>
</dbReference>
<keyword evidence="2 6" id="KW-0812">Transmembrane</keyword>
<evidence type="ECO:0000313" key="8">
    <source>
        <dbReference type="Proteomes" id="UP000295518"/>
    </source>
</evidence>
<feature type="transmembrane region" description="Helical" evidence="6">
    <location>
        <begin position="21"/>
        <end position="45"/>
    </location>
</feature>
<proteinExistence type="inferred from homology"/>
<keyword evidence="3 6" id="KW-1133">Transmembrane helix</keyword>
<dbReference type="AlphaFoldDB" id="A0A4R6IC14"/>
<evidence type="ECO:0000256" key="2">
    <source>
        <dbReference type="ARBA" id="ARBA00022692"/>
    </source>
</evidence>
<dbReference type="InterPro" id="IPR023271">
    <property type="entry name" value="Aquaporin-like"/>
</dbReference>
<comment type="similarity">
    <text evidence="5">Belongs to the FNT transporter (TC 1.A.16) family.</text>
</comment>
<evidence type="ECO:0000256" key="6">
    <source>
        <dbReference type="SAM" id="Phobius"/>
    </source>
</evidence>
<dbReference type="OrthoDB" id="391622at2"/>
<evidence type="ECO:0000313" key="7">
    <source>
        <dbReference type="EMBL" id="TDO19770.1"/>
    </source>
</evidence>
<feature type="transmembrane region" description="Helical" evidence="6">
    <location>
        <begin position="160"/>
        <end position="179"/>
    </location>
</feature>
<comment type="subcellular location">
    <subcellularLocation>
        <location evidence="1">Membrane</location>
        <topology evidence="1">Multi-pass membrane protein</topology>
    </subcellularLocation>
</comment>
<dbReference type="EMBL" id="SNWN01000013">
    <property type="protein sequence ID" value="TDO19770.1"/>
    <property type="molecule type" value="Genomic_DNA"/>
</dbReference>
<feature type="transmembrane region" description="Helical" evidence="6">
    <location>
        <begin position="238"/>
        <end position="266"/>
    </location>
</feature>
<comment type="caution">
    <text evidence="7">The sequence shown here is derived from an EMBL/GenBank/DDBJ whole genome shotgun (WGS) entry which is preliminary data.</text>
</comment>
<gene>
    <name evidence="7" type="ORF">EI74_0573</name>
</gene>
<dbReference type="GO" id="GO:0005886">
    <property type="term" value="C:plasma membrane"/>
    <property type="evidence" value="ECO:0007669"/>
    <property type="project" value="TreeGrafter"/>
</dbReference>
<evidence type="ECO:0000256" key="1">
    <source>
        <dbReference type="ARBA" id="ARBA00004141"/>
    </source>
</evidence>
<dbReference type="Gene3D" id="1.20.1080.10">
    <property type="entry name" value="Glycerol uptake facilitator protein"/>
    <property type="match status" value="1"/>
</dbReference>
<evidence type="ECO:0000256" key="4">
    <source>
        <dbReference type="ARBA" id="ARBA00023136"/>
    </source>
</evidence>
<dbReference type="Pfam" id="PF01226">
    <property type="entry name" value="Form_Nir_trans"/>
    <property type="match status" value="1"/>
</dbReference>
<dbReference type="Proteomes" id="UP000295518">
    <property type="component" value="Unassembled WGS sequence"/>
</dbReference>
<evidence type="ECO:0000256" key="5">
    <source>
        <dbReference type="ARBA" id="ARBA00049660"/>
    </source>
</evidence>
<reference evidence="7 8" key="1">
    <citation type="submission" date="2019-03" db="EMBL/GenBank/DDBJ databases">
        <title>Genomic Encyclopedia of Archaeal and Bacterial Type Strains, Phase II (KMG-II): from individual species to whole genera.</title>
        <authorList>
            <person name="Goeker M."/>
        </authorList>
    </citation>
    <scope>NUCLEOTIDE SEQUENCE [LARGE SCALE GENOMIC DNA]</scope>
    <source>
        <strain evidence="7 8">ATCC 700618</strain>
    </source>
</reference>
<dbReference type="PANTHER" id="PTHR30520:SF6">
    <property type="entry name" value="FORMATE_NITRATE FAMILY TRANSPORTER (EUROFUNG)"/>
    <property type="match status" value="1"/>
</dbReference>
<dbReference type="PANTHER" id="PTHR30520">
    <property type="entry name" value="FORMATE TRANSPORTER-RELATED"/>
    <property type="match status" value="1"/>
</dbReference>
<sequence length="334" mass="37302">MHDYKTNFQNAMQFGMNKAKLEWWRILIMGFLGGVYIAIAFYGFVKVTSLFSVITDGALSIRPEGRIAAAAVFPVGILFVLFLGAAVFNGDNLAFLGCLKKESKFRSLLLRWSIVLFANFLGGLVMAYVFHWAAAWNENDLLVIKGIIEGKLYNARGGEWHQIFFSSIVSNIVIVGAIWSSMASKNAVGKILIVWLPIFLLAIAGFNHIPVNLSIYTIGLAEFPTVAASNYGSMWAAIFIYNTLLPTLIGNWISGALILPSLYYVLVNFRSSKNKYIAKFCSLEYIHDGNITNAFCEPGEELNAQAETEAQKAIENKPFIFSLYDKIKNRKRKK</sequence>